<dbReference type="VEuPathDB" id="VectorBase:GAUT022270"/>
<evidence type="ECO:0000313" key="2">
    <source>
        <dbReference type="Proteomes" id="UP000078200"/>
    </source>
</evidence>
<name>A0A1A9V100_GLOAU</name>
<accession>A0A1A9V100</accession>
<protein>
    <submittedName>
        <fullName evidence="1">Uncharacterized protein</fullName>
    </submittedName>
</protein>
<dbReference type="EnsemblMetazoa" id="GAUT022270-RA">
    <property type="protein sequence ID" value="GAUT022270-PA"/>
    <property type="gene ID" value="GAUT022270"/>
</dbReference>
<keyword evidence="2" id="KW-1185">Reference proteome</keyword>
<proteinExistence type="predicted"/>
<sequence>MINCKQVGSSSSHVNCIESLKDRHAVRRYQENVALIENSSPPQTMRNAWSLNLNRQNKLLVAKETKNFVNEHKTTEFTSELYLLNHKKSNPSTLDFFLNLKGANFCILSEIVLSDENKYISSADVVIIKITSLNTNIVILYAYFLPFQ</sequence>
<dbReference type="Proteomes" id="UP000078200">
    <property type="component" value="Unassembled WGS sequence"/>
</dbReference>
<evidence type="ECO:0000313" key="1">
    <source>
        <dbReference type="EnsemblMetazoa" id="GAUT022270-PA"/>
    </source>
</evidence>
<reference evidence="1" key="1">
    <citation type="submission" date="2020-05" db="UniProtKB">
        <authorList>
            <consortium name="EnsemblMetazoa"/>
        </authorList>
    </citation>
    <scope>IDENTIFICATION</scope>
    <source>
        <strain evidence="1">TTRI</strain>
    </source>
</reference>
<dbReference type="AlphaFoldDB" id="A0A1A9V100"/>
<organism evidence="1 2">
    <name type="scientific">Glossina austeni</name>
    <name type="common">Savannah tsetse fly</name>
    <dbReference type="NCBI Taxonomy" id="7395"/>
    <lineage>
        <taxon>Eukaryota</taxon>
        <taxon>Metazoa</taxon>
        <taxon>Ecdysozoa</taxon>
        <taxon>Arthropoda</taxon>
        <taxon>Hexapoda</taxon>
        <taxon>Insecta</taxon>
        <taxon>Pterygota</taxon>
        <taxon>Neoptera</taxon>
        <taxon>Endopterygota</taxon>
        <taxon>Diptera</taxon>
        <taxon>Brachycera</taxon>
        <taxon>Muscomorpha</taxon>
        <taxon>Hippoboscoidea</taxon>
        <taxon>Glossinidae</taxon>
        <taxon>Glossina</taxon>
    </lineage>
</organism>